<dbReference type="GO" id="GO:0005687">
    <property type="term" value="C:U4 snRNP"/>
    <property type="evidence" value="ECO:0007669"/>
    <property type="project" value="TreeGrafter"/>
</dbReference>
<dbReference type="GO" id="GO:0000244">
    <property type="term" value="P:spliceosomal tri-snRNP complex assembly"/>
    <property type="evidence" value="ECO:0007669"/>
    <property type="project" value="InterPro"/>
</dbReference>
<dbReference type="PANTHER" id="PTHR13904:SF1">
    <property type="entry name" value="FACTOR, PUTATIVE-RELATED"/>
    <property type="match status" value="1"/>
</dbReference>
<dbReference type="OMA" id="LACNRMR"/>
<name>A0A0S4J686_BODSA</name>
<dbReference type="InterPro" id="IPR036070">
    <property type="entry name" value="Nop_dom_sf"/>
</dbReference>
<gene>
    <name evidence="3" type="ORF">BSAL_89375</name>
</gene>
<dbReference type="GO" id="GO:0071011">
    <property type="term" value="C:precatalytic spliceosome"/>
    <property type="evidence" value="ECO:0007669"/>
    <property type="project" value="TreeGrafter"/>
</dbReference>
<feature type="domain" description="Nop" evidence="2">
    <location>
        <begin position="212"/>
        <end position="327"/>
    </location>
</feature>
<dbReference type="SMART" id="SM00931">
    <property type="entry name" value="NOSIC"/>
    <property type="match status" value="1"/>
</dbReference>
<dbReference type="AlphaFoldDB" id="A0A0S4J686"/>
<evidence type="ECO:0000256" key="1">
    <source>
        <dbReference type="SAM" id="MobiDB-lite"/>
    </source>
</evidence>
<feature type="region of interest" description="Disordered" evidence="1">
    <location>
        <begin position="333"/>
        <end position="356"/>
    </location>
</feature>
<dbReference type="Proteomes" id="UP000051952">
    <property type="component" value="Unassembled WGS sequence"/>
</dbReference>
<dbReference type="InterPro" id="IPR012976">
    <property type="entry name" value="NOSIC"/>
</dbReference>
<dbReference type="OrthoDB" id="4771285at2759"/>
<dbReference type="InterPro" id="IPR002687">
    <property type="entry name" value="Nop_dom"/>
</dbReference>
<dbReference type="Gene3D" id="1.10.246.90">
    <property type="entry name" value="Nop domain"/>
    <property type="match status" value="1"/>
</dbReference>
<dbReference type="InterPro" id="IPR042239">
    <property type="entry name" value="Nop_C"/>
</dbReference>
<dbReference type="InterPro" id="IPR027105">
    <property type="entry name" value="Prp31"/>
</dbReference>
<proteinExistence type="predicted"/>
<organism evidence="3 4">
    <name type="scientific">Bodo saltans</name>
    <name type="common">Flagellated protozoan</name>
    <dbReference type="NCBI Taxonomy" id="75058"/>
    <lineage>
        <taxon>Eukaryota</taxon>
        <taxon>Discoba</taxon>
        <taxon>Euglenozoa</taxon>
        <taxon>Kinetoplastea</taxon>
        <taxon>Metakinetoplastina</taxon>
        <taxon>Eubodonida</taxon>
        <taxon>Bodonidae</taxon>
        <taxon>Bodo</taxon>
    </lineage>
</organism>
<dbReference type="PANTHER" id="PTHR13904">
    <property type="entry name" value="PRE-MRNA SPLICING FACTOR PRP31"/>
    <property type="match status" value="1"/>
</dbReference>
<dbReference type="GO" id="GO:0046540">
    <property type="term" value="C:U4/U6 x U5 tri-snRNP complex"/>
    <property type="evidence" value="ECO:0007669"/>
    <property type="project" value="InterPro"/>
</dbReference>
<accession>A0A0S4J686</accession>
<evidence type="ECO:0000313" key="4">
    <source>
        <dbReference type="Proteomes" id="UP000051952"/>
    </source>
</evidence>
<dbReference type="Pfam" id="PF01798">
    <property type="entry name" value="Nop"/>
    <property type="match status" value="1"/>
</dbReference>
<dbReference type="Gene3D" id="1.10.287.4070">
    <property type="match status" value="1"/>
</dbReference>
<sequence>MADDGWADQPYGDDFGDNTITGKNEESDEPSDGIDWGDMLRYRNIKEVTTLLNSGKMLRLIRELAAYHDAPPKNAIPKDDPEHAFICECSEMVLQLEMEKSKAFKFLRDHYAVRFSVRFSELAMFIPDGVTYAKVVKIIRNDMNLTDVIDDLDELVPSQLSAVIIAAASTTLGRDLEADELTAVLGAVDELEALELAKQTLLEYIQHRMPLVCPNLCAFLGTGIVSQIFAVASSITKIATMDPTELAKIGSNRAASATGVKIKTVGFLMNSDLVATHPPQLRPKALRLVSSAAVTLARIDDNRRASDSSQGLKQREDVKRKMIMWTDPVGLRGAANNTYERRTRKRERPMDGGQGR</sequence>
<dbReference type="SUPFAM" id="SSF89124">
    <property type="entry name" value="Nop domain"/>
    <property type="match status" value="1"/>
</dbReference>
<evidence type="ECO:0000313" key="3">
    <source>
        <dbReference type="EMBL" id="CUG85177.1"/>
    </source>
</evidence>
<evidence type="ECO:0000259" key="2">
    <source>
        <dbReference type="PROSITE" id="PS51358"/>
    </source>
</evidence>
<keyword evidence="4" id="KW-1185">Reference proteome</keyword>
<dbReference type="EMBL" id="CYKH01001149">
    <property type="protein sequence ID" value="CUG85177.1"/>
    <property type="molecule type" value="Genomic_DNA"/>
</dbReference>
<dbReference type="VEuPathDB" id="TriTrypDB:BSAL_89375"/>
<protein>
    <submittedName>
        <fullName evidence="3">Trans-splicing factor, putative</fullName>
    </submittedName>
</protein>
<dbReference type="PROSITE" id="PS51358">
    <property type="entry name" value="NOP"/>
    <property type="match status" value="1"/>
</dbReference>
<reference evidence="4" key="1">
    <citation type="submission" date="2015-09" db="EMBL/GenBank/DDBJ databases">
        <authorList>
            <consortium name="Pathogen Informatics"/>
        </authorList>
    </citation>
    <scope>NUCLEOTIDE SEQUENCE [LARGE SCALE GENOMIC DNA]</scope>
    <source>
        <strain evidence="4">Lake Konstanz</strain>
    </source>
</reference>
<feature type="region of interest" description="Disordered" evidence="1">
    <location>
        <begin position="1"/>
        <end position="35"/>
    </location>
</feature>